<dbReference type="Pfam" id="PF02825">
    <property type="entry name" value="WWE"/>
    <property type="match status" value="1"/>
</dbReference>
<evidence type="ECO:0000313" key="4">
    <source>
        <dbReference type="EMBL" id="CAK9090322.1"/>
    </source>
</evidence>
<name>A0ABP0QTT5_9DINO</name>
<evidence type="ECO:0000313" key="5">
    <source>
        <dbReference type="Proteomes" id="UP001642464"/>
    </source>
</evidence>
<feature type="coiled-coil region" evidence="1">
    <location>
        <begin position="220"/>
        <end position="303"/>
    </location>
</feature>
<feature type="coiled-coil region" evidence="1">
    <location>
        <begin position="2"/>
        <end position="36"/>
    </location>
</feature>
<keyword evidence="5" id="KW-1185">Reference proteome</keyword>
<dbReference type="InterPro" id="IPR004170">
    <property type="entry name" value="WWE_dom"/>
</dbReference>
<protein>
    <submittedName>
        <fullName evidence="4">WWE domain-containing protein</fullName>
    </submittedName>
</protein>
<evidence type="ECO:0000256" key="1">
    <source>
        <dbReference type="SAM" id="Coils"/>
    </source>
</evidence>
<proteinExistence type="predicted"/>
<dbReference type="SUPFAM" id="SSF117839">
    <property type="entry name" value="WWE domain"/>
    <property type="match status" value="1"/>
</dbReference>
<dbReference type="PROSITE" id="PS50918">
    <property type="entry name" value="WWE"/>
    <property type="match status" value="1"/>
</dbReference>
<dbReference type="InterPro" id="IPR037197">
    <property type="entry name" value="WWE_dom_sf"/>
</dbReference>
<sequence>EKAKLAKNIERLQAQLSDEQAKHAESEKEKAKLAKRAFVEGYATRREALRNEHKSRNGVPHASDAGDRGSISEGLAKNGGPTTADPAIWVFGCSNATVSKWIEGTYTSPDESPPGIYRLKESNHGKPVYKKQGPPDGMDVFIYYWDSRDGSSFRGWWFGPEVGGEEVWAYNAGHPRDNPELPPTSNWKVHGEVDESLRITITLGVGSDISRVPEGSDEKAAELQEKVRHISQALSAEQAKRELAEGKLKSLEGKVRDYEAALAHEREKWQTAEKQVNDMQHKLKESSEENLRLQTALQEHTSNKAVSQGVNWQYQDYKVEGSWYAFPPDANDQLHHAYLAFRREPTKHRFAAINSGGVALKVDFHSMLFGRSDVPNRKMRILTGMPKEWVLTPASFLEQFNNLHSESWYSYYVKVDNQSIHGKVEEILRCTGHAGDDFTECSCMRQATIKSVHRIENVKLWQRYRARRDALRQDSATASVTPASLDQDAFDTRKVMTCNQSFFDCGEELAKDVDEKILLHGSC</sequence>
<feature type="region of interest" description="Disordered" evidence="2">
    <location>
        <begin position="45"/>
        <end position="79"/>
    </location>
</feature>
<organism evidence="4 5">
    <name type="scientific">Durusdinium trenchii</name>
    <dbReference type="NCBI Taxonomy" id="1381693"/>
    <lineage>
        <taxon>Eukaryota</taxon>
        <taxon>Sar</taxon>
        <taxon>Alveolata</taxon>
        <taxon>Dinophyceae</taxon>
        <taxon>Suessiales</taxon>
        <taxon>Symbiodiniaceae</taxon>
        <taxon>Durusdinium</taxon>
    </lineage>
</organism>
<feature type="non-terminal residue" evidence="4">
    <location>
        <position position="1"/>
    </location>
</feature>
<evidence type="ECO:0000256" key="2">
    <source>
        <dbReference type="SAM" id="MobiDB-lite"/>
    </source>
</evidence>
<gene>
    <name evidence="4" type="ORF">SCF082_LOCUS42605</name>
</gene>
<dbReference type="Proteomes" id="UP001642464">
    <property type="component" value="Unassembled WGS sequence"/>
</dbReference>
<reference evidence="4 5" key="1">
    <citation type="submission" date="2024-02" db="EMBL/GenBank/DDBJ databases">
        <authorList>
            <person name="Chen Y."/>
            <person name="Shah S."/>
            <person name="Dougan E. K."/>
            <person name="Thang M."/>
            <person name="Chan C."/>
        </authorList>
    </citation>
    <scope>NUCLEOTIDE SEQUENCE [LARGE SCALE GENOMIC DNA]</scope>
</reference>
<comment type="caution">
    <text evidence="4">The sequence shown here is derived from an EMBL/GenBank/DDBJ whole genome shotgun (WGS) entry which is preliminary data.</text>
</comment>
<feature type="compositionally biased region" description="Basic and acidic residues" evidence="2">
    <location>
        <begin position="45"/>
        <end position="55"/>
    </location>
</feature>
<dbReference type="Gene3D" id="3.90.228.10">
    <property type="match status" value="1"/>
</dbReference>
<feature type="domain" description="WWE" evidence="3">
    <location>
        <begin position="298"/>
        <end position="384"/>
    </location>
</feature>
<accession>A0ABP0QTT5</accession>
<dbReference type="EMBL" id="CAXAMM010039984">
    <property type="protein sequence ID" value="CAK9090322.1"/>
    <property type="molecule type" value="Genomic_DNA"/>
</dbReference>
<keyword evidence="1" id="KW-0175">Coiled coil</keyword>
<evidence type="ECO:0000259" key="3">
    <source>
        <dbReference type="PROSITE" id="PS50918"/>
    </source>
</evidence>